<evidence type="ECO:0000256" key="5">
    <source>
        <dbReference type="SAM" id="MobiDB-lite"/>
    </source>
</evidence>
<proteinExistence type="predicted"/>
<dbReference type="InterPro" id="IPR029062">
    <property type="entry name" value="Class_I_gatase-like"/>
</dbReference>
<feature type="region of interest" description="Disordered" evidence="5">
    <location>
        <begin position="1073"/>
        <end position="1096"/>
    </location>
</feature>
<protein>
    <recommendedName>
        <fullName evidence="11">Dehydrogenase</fullName>
    </recommendedName>
</protein>
<evidence type="ECO:0000256" key="1">
    <source>
        <dbReference type="ARBA" id="ARBA00022448"/>
    </source>
</evidence>
<evidence type="ECO:0000259" key="8">
    <source>
        <dbReference type="Pfam" id="PF23500"/>
    </source>
</evidence>
<evidence type="ECO:0000259" key="7">
    <source>
        <dbReference type="Pfam" id="PF06283"/>
    </source>
</evidence>
<dbReference type="Pfam" id="PF23500">
    <property type="entry name" value="DUF7133"/>
    <property type="match status" value="1"/>
</dbReference>
<dbReference type="CDD" id="cd04233">
    <property type="entry name" value="Auracyanin"/>
    <property type="match status" value="1"/>
</dbReference>
<feature type="domain" description="Blue (type 1) copper" evidence="6">
    <location>
        <begin position="1106"/>
        <end position="1225"/>
    </location>
</feature>
<feature type="domain" description="ThuA-like" evidence="7">
    <location>
        <begin position="75"/>
        <end position="264"/>
    </location>
</feature>
<feature type="domain" description="DUF7133" evidence="8">
    <location>
        <begin position="306"/>
        <end position="705"/>
    </location>
</feature>
<evidence type="ECO:0000256" key="3">
    <source>
        <dbReference type="ARBA" id="ARBA00022982"/>
    </source>
</evidence>
<keyword evidence="4" id="KW-0186">Copper</keyword>
<dbReference type="GO" id="GO:0005507">
    <property type="term" value="F:copper ion binding"/>
    <property type="evidence" value="ECO:0007669"/>
    <property type="project" value="InterPro"/>
</dbReference>
<accession>A0A512B746</accession>
<name>A0A512B746_9BACT</name>
<dbReference type="NCBIfam" id="TIGR02604">
    <property type="entry name" value="Piru_Ver_Nterm"/>
    <property type="match status" value="1"/>
</dbReference>
<dbReference type="InterPro" id="IPR028871">
    <property type="entry name" value="BlueCu_1_BS"/>
</dbReference>
<dbReference type="SUPFAM" id="SSF50952">
    <property type="entry name" value="Soluble quinoprotein glucose dehydrogenase"/>
    <property type="match status" value="1"/>
</dbReference>
<evidence type="ECO:0000313" key="10">
    <source>
        <dbReference type="Proteomes" id="UP000321513"/>
    </source>
</evidence>
<dbReference type="SUPFAM" id="SSF48371">
    <property type="entry name" value="ARM repeat"/>
    <property type="match status" value="1"/>
</dbReference>
<dbReference type="Gene3D" id="2.120.10.30">
    <property type="entry name" value="TolB, C-terminal domain"/>
    <property type="match status" value="1"/>
</dbReference>
<dbReference type="OrthoDB" id="9808161at2"/>
<dbReference type="EMBL" id="BJYT01000001">
    <property type="protein sequence ID" value="GEO07793.1"/>
    <property type="molecule type" value="Genomic_DNA"/>
</dbReference>
<dbReference type="Gene3D" id="1.25.10.10">
    <property type="entry name" value="Leucine-rich Repeat Variant"/>
    <property type="match status" value="1"/>
</dbReference>
<evidence type="ECO:0000313" key="9">
    <source>
        <dbReference type="EMBL" id="GEO07793.1"/>
    </source>
</evidence>
<dbReference type="InterPro" id="IPR011042">
    <property type="entry name" value="6-blade_b-propeller_TolB-like"/>
</dbReference>
<dbReference type="InterPro" id="IPR008972">
    <property type="entry name" value="Cupredoxin"/>
</dbReference>
<keyword evidence="10" id="KW-1185">Reference proteome</keyword>
<dbReference type="InterPro" id="IPR013428">
    <property type="entry name" value="Membrane-bound_put_N"/>
</dbReference>
<evidence type="ECO:0008006" key="11">
    <source>
        <dbReference type="Google" id="ProtNLM"/>
    </source>
</evidence>
<dbReference type="SUPFAM" id="SSF49503">
    <property type="entry name" value="Cupredoxins"/>
    <property type="match status" value="1"/>
</dbReference>
<keyword evidence="2" id="KW-0479">Metal-binding</keyword>
<dbReference type="GO" id="GO:0009055">
    <property type="term" value="F:electron transfer activity"/>
    <property type="evidence" value="ECO:0007669"/>
    <property type="project" value="InterPro"/>
</dbReference>
<dbReference type="InterPro" id="IPR055557">
    <property type="entry name" value="DUF7133"/>
</dbReference>
<dbReference type="PANTHER" id="PTHR33546">
    <property type="entry name" value="LARGE, MULTIFUNCTIONAL SECRETED PROTEIN-RELATED"/>
    <property type="match status" value="1"/>
</dbReference>
<dbReference type="RefSeq" id="WP_147201751.1">
    <property type="nucleotide sequence ID" value="NZ_BJYT01000001.1"/>
</dbReference>
<dbReference type="PROSITE" id="PS51257">
    <property type="entry name" value="PROKAR_LIPOPROTEIN"/>
    <property type="match status" value="1"/>
</dbReference>
<organism evidence="9 10">
    <name type="scientific">Segetibacter aerophilus</name>
    <dbReference type="NCBI Taxonomy" id="670293"/>
    <lineage>
        <taxon>Bacteria</taxon>
        <taxon>Pseudomonadati</taxon>
        <taxon>Bacteroidota</taxon>
        <taxon>Chitinophagia</taxon>
        <taxon>Chitinophagales</taxon>
        <taxon>Chitinophagaceae</taxon>
        <taxon>Segetibacter</taxon>
    </lineage>
</organism>
<evidence type="ECO:0000259" key="6">
    <source>
        <dbReference type="Pfam" id="PF00127"/>
    </source>
</evidence>
<dbReference type="InterPro" id="IPR000923">
    <property type="entry name" value="BlueCu_1"/>
</dbReference>
<dbReference type="AlphaFoldDB" id="A0A512B746"/>
<reference evidence="9 10" key="1">
    <citation type="submission" date="2019-07" db="EMBL/GenBank/DDBJ databases">
        <title>Whole genome shotgun sequence of Segetibacter aerophilus NBRC 106135.</title>
        <authorList>
            <person name="Hosoyama A."/>
            <person name="Uohara A."/>
            <person name="Ohji S."/>
            <person name="Ichikawa N."/>
        </authorList>
    </citation>
    <scope>NUCLEOTIDE SEQUENCE [LARGE SCALE GENOMIC DNA]</scope>
    <source>
        <strain evidence="9 10">NBRC 106135</strain>
    </source>
</reference>
<dbReference type="Proteomes" id="UP000321513">
    <property type="component" value="Unassembled WGS sequence"/>
</dbReference>
<dbReference type="PROSITE" id="PS00196">
    <property type="entry name" value="COPPER_BLUE"/>
    <property type="match status" value="1"/>
</dbReference>
<dbReference type="InterPro" id="IPR011989">
    <property type="entry name" value="ARM-like"/>
</dbReference>
<gene>
    <name evidence="9" type="ORF">SAE01_02890</name>
</gene>
<keyword evidence="1" id="KW-0813">Transport</keyword>
<dbReference type="PANTHER" id="PTHR33546:SF1">
    <property type="entry name" value="LARGE, MULTIFUNCTIONAL SECRETED PROTEIN"/>
    <property type="match status" value="1"/>
</dbReference>
<dbReference type="Gene3D" id="3.40.50.880">
    <property type="match status" value="1"/>
</dbReference>
<dbReference type="InterPro" id="IPR011041">
    <property type="entry name" value="Quinoprot_gluc/sorb_DH_b-prop"/>
</dbReference>
<dbReference type="Pfam" id="PF06283">
    <property type="entry name" value="ThuA"/>
    <property type="match status" value="1"/>
</dbReference>
<feature type="compositionally biased region" description="Polar residues" evidence="5">
    <location>
        <begin position="1075"/>
        <end position="1088"/>
    </location>
</feature>
<dbReference type="Pfam" id="PF00127">
    <property type="entry name" value="Copper-bind"/>
    <property type="match status" value="1"/>
</dbReference>
<dbReference type="Gene3D" id="2.60.40.420">
    <property type="entry name" value="Cupredoxins - blue copper proteins"/>
    <property type="match status" value="1"/>
</dbReference>
<evidence type="ECO:0000256" key="4">
    <source>
        <dbReference type="ARBA" id="ARBA00023008"/>
    </source>
</evidence>
<dbReference type="InterPro" id="IPR016024">
    <property type="entry name" value="ARM-type_fold"/>
</dbReference>
<dbReference type="SUPFAM" id="SSF52317">
    <property type="entry name" value="Class I glutamine amidotransferase-like"/>
    <property type="match status" value="1"/>
</dbReference>
<sequence>MRKATVILVATFWLLSGCSNKVRLGKTNANSNTTNNDNAAASVGSLTASSTKKVANTNLKNPRRGEVLFLGNLEKHHDAGKYAPWLAISLFKIGINVTYTTEMNDLNTENLNKYDGLIIYSNHDSISPAQEAALKSFVEGGKGLVPIHCAAGCFRNSEWYIKAVGAQYQSETTGNFTANIVNANNPVMQGLSEFDTWDEKYIHQKINSDKTVLMERVDGATREPWTWIRKQGKGRVFYTAYGHNDSTWTKAGFMKLVNNGVLWAIGDDVKDQIARLNRPNVSIYSPEIEGDFTKRHIVPKMQEALSPENSMKLTQVPVDFEVKLFASEPDITNPIAMSWDEKGRLWIVESVDYPNTFLETDGAANDRIKICEDTDGDGKADKFTVFADKLNIPTSMVFANGGVIVSMAPYFVFLKDTNGDDKADIRENVMTGWDKGDTHFGPSNLQYGFDNKIWGVVGSGFNGTTKDGKTLNFRTGVYHVKPDGTDFEFLANTSNNTWGLGFSEDNNVFISTANNTHSAYYSMSGKYMQRALPNASSDAANTTPSILPVQKIDGHYDAHTMTPNIRQVDVVGGFTSAAGHHLYTARSFPKEYWNRMAFVCEPTVRLLHNALIEPKGAGFVEKDKWNLMASSDEWFGPVQAEVGPDGAVWVADWYNFIIQHNVFVERQAPSEMVLPFKEQPRGQGNAFISPLRDISYGRIYRVIYKNAKPVTALKLSKDDLPNLLAALQNENMFWRMTAQRLIVESKNMQALPFLYNIINNQKVDEVGLNSPTVHALWTLHGLGVLDGSNAEALQVVVKALSHPAAGVRKAAVEVLPKTQQSIEIIQSSNLINDPNLNTRLAAIKAIITMPASSKLGELIFAASLRPENGDDEWIAKALLAAAITHEDGFRAAALKAPPASPELGQSSFTDRISKALSNEIYTLPRRGAMQYSPDVAGKEIIIKGTVSKQEQRELQGVILAQGGKTAGYGIYIQNGKLTMVVKQDGQNFTATSETAVPDKFDFLATLSGNGEIGLSIDGNEVAHAKAPSLFKQNLLQNVRTSQDFNTEDKMGVYEGTYGLTGNLQTATIELKRPSKTNLNSSTPSAKNSTTPTGKVTTTKTLPSIEINLKVVPNVMKYSKTLLTVKAGQKVTINLENPDVMQHNMVIIKPGTTQKVGAAADALAADPKGADKQYVPRIPEVLQFIKLLGPGEDGTMQFVAPTTPGDYPFICTFPGHWRIMNGILRVTK</sequence>
<keyword evidence="3" id="KW-0249">Electron transport</keyword>
<comment type="caution">
    <text evidence="9">The sequence shown here is derived from an EMBL/GenBank/DDBJ whole genome shotgun (WGS) entry which is preliminary data.</text>
</comment>
<dbReference type="InterPro" id="IPR029010">
    <property type="entry name" value="ThuA-like"/>
</dbReference>
<evidence type="ECO:0000256" key="2">
    <source>
        <dbReference type="ARBA" id="ARBA00022723"/>
    </source>
</evidence>